<dbReference type="AlphaFoldDB" id="A0A8H7RJB6"/>
<accession>A0A8H7RJB6</accession>
<keyword evidence="2" id="KW-1185">Reference proteome</keyword>
<evidence type="ECO:0000313" key="2">
    <source>
        <dbReference type="Proteomes" id="UP000650833"/>
    </source>
</evidence>
<name>A0A8H7RJB6_9FUNG</name>
<dbReference type="OrthoDB" id="2284864at2759"/>
<proteinExistence type="predicted"/>
<protein>
    <submittedName>
        <fullName evidence="1">Uncharacterized protein</fullName>
    </submittedName>
</protein>
<comment type="caution">
    <text evidence="1">The sequence shown here is derived from an EMBL/GenBank/DDBJ whole genome shotgun (WGS) entry which is preliminary data.</text>
</comment>
<dbReference type="Proteomes" id="UP000650833">
    <property type="component" value="Unassembled WGS sequence"/>
</dbReference>
<dbReference type="EMBL" id="JAEPRC010000057">
    <property type="protein sequence ID" value="KAG2212029.1"/>
    <property type="molecule type" value="Genomic_DNA"/>
</dbReference>
<evidence type="ECO:0000313" key="1">
    <source>
        <dbReference type="EMBL" id="KAG2212029.1"/>
    </source>
</evidence>
<sequence>MGNVNSVDDPYGYGYGYNGYGGAYNGYNNELERYYRRYYPQYNNYYTTQQYAQPNYYNAYQQQQLYPNMTAGYASTPYAAAYSNYGMPTTYGYNTPVYSSIYNSAPVYGQAYSNGYYPTNYLQRTYL</sequence>
<reference evidence="1" key="1">
    <citation type="submission" date="2020-12" db="EMBL/GenBank/DDBJ databases">
        <title>Metabolic potential, ecology and presence of endohyphal bacteria is reflected in genomic diversity of Mucoromycotina.</title>
        <authorList>
            <person name="Muszewska A."/>
            <person name="Okrasinska A."/>
            <person name="Steczkiewicz K."/>
            <person name="Drgas O."/>
            <person name="Orlowska M."/>
            <person name="Perlinska-Lenart U."/>
            <person name="Aleksandrzak-Piekarczyk T."/>
            <person name="Szatraj K."/>
            <person name="Zielenkiewicz U."/>
            <person name="Pilsyk S."/>
            <person name="Malc E."/>
            <person name="Mieczkowski P."/>
            <person name="Kruszewska J.S."/>
            <person name="Biernat P."/>
            <person name="Pawlowska J."/>
        </authorList>
    </citation>
    <scope>NUCLEOTIDE SEQUENCE</scope>
    <source>
        <strain evidence="1">CBS 226.32</strain>
    </source>
</reference>
<organism evidence="1 2">
    <name type="scientific">Mucor plumbeus</name>
    <dbReference type="NCBI Taxonomy" id="97098"/>
    <lineage>
        <taxon>Eukaryota</taxon>
        <taxon>Fungi</taxon>
        <taxon>Fungi incertae sedis</taxon>
        <taxon>Mucoromycota</taxon>
        <taxon>Mucoromycotina</taxon>
        <taxon>Mucoromycetes</taxon>
        <taxon>Mucorales</taxon>
        <taxon>Mucorineae</taxon>
        <taxon>Mucoraceae</taxon>
        <taxon>Mucor</taxon>
    </lineage>
</organism>
<gene>
    <name evidence="1" type="ORF">INT46_011516</name>
</gene>